<keyword evidence="4" id="KW-0418">Kinase</keyword>
<dbReference type="NCBIfam" id="TIGR00144">
    <property type="entry name" value="beta_RFAP_syn"/>
    <property type="match status" value="1"/>
</dbReference>
<feature type="domain" description="GHMP kinase N-terminal" evidence="6">
    <location>
        <begin position="69"/>
        <end position="148"/>
    </location>
</feature>
<dbReference type="InterPro" id="IPR014721">
    <property type="entry name" value="Ribsml_uS5_D2-typ_fold_subgr"/>
</dbReference>
<feature type="domain" description="GHMP kinase C-terminal" evidence="7">
    <location>
        <begin position="221"/>
        <end position="304"/>
    </location>
</feature>
<dbReference type="Pfam" id="PF08544">
    <property type="entry name" value="GHMP_kinases_C"/>
    <property type="match status" value="1"/>
</dbReference>
<dbReference type="InterPro" id="IPR036554">
    <property type="entry name" value="GHMP_kinase_C_sf"/>
</dbReference>
<dbReference type="InterPro" id="IPR006204">
    <property type="entry name" value="GHMP_kinase_N_dom"/>
</dbReference>
<gene>
    <name evidence="8" type="ORF">BegalDRAFT_1633</name>
</gene>
<dbReference type="GO" id="GO:0016301">
    <property type="term" value="F:kinase activity"/>
    <property type="evidence" value="ECO:0007669"/>
    <property type="project" value="UniProtKB-KW"/>
</dbReference>
<proteinExistence type="predicted"/>
<dbReference type="eggNOG" id="COG1907">
    <property type="taxonomic scope" value="Bacteria"/>
</dbReference>
<reference evidence="8 9" key="1">
    <citation type="submission" date="2011-11" db="EMBL/GenBank/DDBJ databases">
        <title>Improved High-Quality Draft sequence of Beggiatoa alba B18lD.</title>
        <authorList>
            <consortium name="US DOE Joint Genome Institute"/>
            <person name="Lucas S."/>
            <person name="Han J."/>
            <person name="Lapidus A."/>
            <person name="Cheng J.-F."/>
            <person name="Goodwin L."/>
            <person name="Pitluck S."/>
            <person name="Peters L."/>
            <person name="Mikhailova N."/>
            <person name="Held B."/>
            <person name="Detter J.C."/>
            <person name="Han C."/>
            <person name="Tapia R."/>
            <person name="Land M."/>
            <person name="Hauser L."/>
            <person name="Kyrpides N."/>
            <person name="Ivanova N."/>
            <person name="Pagani I."/>
            <person name="Samuel K."/>
            <person name="Teske A."/>
            <person name="Mueller J."/>
            <person name="Woyke T."/>
        </authorList>
    </citation>
    <scope>NUCLEOTIDE SEQUENCE [LARGE SCALE GENOMIC DNA]</scope>
    <source>
        <strain evidence="8 9">B18LD</strain>
    </source>
</reference>
<evidence type="ECO:0000259" key="6">
    <source>
        <dbReference type="Pfam" id="PF00288"/>
    </source>
</evidence>
<evidence type="ECO:0000256" key="3">
    <source>
        <dbReference type="ARBA" id="ARBA00022741"/>
    </source>
</evidence>
<evidence type="ECO:0000256" key="4">
    <source>
        <dbReference type="ARBA" id="ARBA00022777"/>
    </source>
</evidence>
<dbReference type="EMBL" id="JH600070">
    <property type="protein sequence ID" value="EIJ42512.1"/>
    <property type="molecule type" value="Genomic_DNA"/>
</dbReference>
<dbReference type="SUPFAM" id="SSF54211">
    <property type="entry name" value="Ribosomal protein S5 domain 2-like"/>
    <property type="match status" value="1"/>
</dbReference>
<dbReference type="STRING" id="395493.BegalDRAFT_1633"/>
<evidence type="ECO:0000256" key="5">
    <source>
        <dbReference type="ARBA" id="ARBA00022840"/>
    </source>
</evidence>
<evidence type="ECO:0000256" key="1">
    <source>
        <dbReference type="ARBA" id="ARBA00022605"/>
    </source>
</evidence>
<dbReference type="InterPro" id="IPR004422">
    <property type="entry name" value="RFAP_synthase"/>
</dbReference>
<dbReference type="GO" id="GO:0008652">
    <property type="term" value="P:amino acid biosynthetic process"/>
    <property type="evidence" value="ECO:0007669"/>
    <property type="project" value="UniProtKB-KW"/>
</dbReference>
<dbReference type="InterPro" id="IPR020568">
    <property type="entry name" value="Ribosomal_Su5_D2-typ_SF"/>
</dbReference>
<organism evidence="8 9">
    <name type="scientific">Beggiatoa alba B18LD</name>
    <dbReference type="NCBI Taxonomy" id="395493"/>
    <lineage>
        <taxon>Bacteria</taxon>
        <taxon>Pseudomonadati</taxon>
        <taxon>Pseudomonadota</taxon>
        <taxon>Gammaproteobacteria</taxon>
        <taxon>Thiotrichales</taxon>
        <taxon>Thiotrichaceae</taxon>
        <taxon>Beggiatoa</taxon>
    </lineage>
</organism>
<dbReference type="Proteomes" id="UP000005744">
    <property type="component" value="Unassembled WGS sequence"/>
</dbReference>
<dbReference type="Gene3D" id="3.30.230.10">
    <property type="match status" value="1"/>
</dbReference>
<dbReference type="PIRSF" id="PIRSF004884">
    <property type="entry name" value="Sugar_kin_arch"/>
    <property type="match status" value="1"/>
</dbReference>
<evidence type="ECO:0000313" key="9">
    <source>
        <dbReference type="Proteomes" id="UP000005744"/>
    </source>
</evidence>
<evidence type="ECO:0000259" key="7">
    <source>
        <dbReference type="Pfam" id="PF08544"/>
    </source>
</evidence>
<sequence>MPTQHRKQASTPIIHVKAPARLHLGFLDLNGGLGRRFGSLGITLEKPCTQLSLSTATTLSVSGQNNQRVVKYAQQFCTQLELPTTFKIHVHQSIPEHIGLGSGTQLSLAVGLAIARYFGLSLSIREVASLLERGARSGIGVAAFEQGGFILDGGRAAQDVLPPPLITRIPFPNHWRILLIFDAQRQGVHGEQEVSAFRQLQPFPEELASHLCRLILMQALPALALAELNRFGLAIAELQRVVGDHFADAQGGRFSSPSVARVLAYLEQNGIVGVGQSSWGPTGFAIVESQTQAEQLLKQLQNQFTTVTTGLNFVICKGKNEGGSIQEEANFTLNRQISGIQ</sequence>
<keyword evidence="1" id="KW-0028">Amino-acid biosynthesis</keyword>
<dbReference type="PANTHER" id="PTHR20861">
    <property type="entry name" value="HOMOSERINE/4-DIPHOSPHOCYTIDYL-2-C-METHYL-D-ERYTHRITOL KINASE"/>
    <property type="match status" value="1"/>
</dbReference>
<keyword evidence="5" id="KW-0067">ATP-binding</keyword>
<dbReference type="GO" id="GO:0005524">
    <property type="term" value="F:ATP binding"/>
    <property type="evidence" value="ECO:0007669"/>
    <property type="project" value="UniProtKB-KW"/>
</dbReference>
<dbReference type="PANTHER" id="PTHR20861:SF6">
    <property type="entry name" value="BETA-RIBOFURANOSYLPHENOL 5'-PHOSPHATE SYNTHASE"/>
    <property type="match status" value="1"/>
</dbReference>
<dbReference type="HOGENOM" id="CLU_061764_0_0_6"/>
<accession>I3CFW9</accession>
<keyword evidence="2" id="KW-0808">Transferase</keyword>
<dbReference type="Pfam" id="PF00288">
    <property type="entry name" value="GHMP_kinases_N"/>
    <property type="match status" value="1"/>
</dbReference>
<name>I3CFW9_9GAMM</name>
<dbReference type="AlphaFoldDB" id="I3CFW9"/>
<keyword evidence="9" id="KW-1185">Reference proteome</keyword>
<evidence type="ECO:0000313" key="8">
    <source>
        <dbReference type="EMBL" id="EIJ42512.1"/>
    </source>
</evidence>
<dbReference type="InterPro" id="IPR013750">
    <property type="entry name" value="GHMP_kinase_C_dom"/>
</dbReference>
<keyword evidence="3" id="KW-0547">Nucleotide-binding</keyword>
<dbReference type="Gene3D" id="3.30.70.890">
    <property type="entry name" value="GHMP kinase, C-terminal domain"/>
    <property type="match status" value="1"/>
</dbReference>
<evidence type="ECO:0000256" key="2">
    <source>
        <dbReference type="ARBA" id="ARBA00022679"/>
    </source>
</evidence>
<protein>
    <submittedName>
        <fullName evidence="8">Beta-RFAP synthase</fullName>
    </submittedName>
</protein>